<dbReference type="STRING" id="1202772.A0A1V9Y673"/>
<comment type="caution">
    <text evidence="2">The sequence shown here is derived from an EMBL/GenBank/DDBJ whole genome shotgun (WGS) entry which is preliminary data.</text>
</comment>
<organism evidence="2 3">
    <name type="scientific">Achlya hypogyna</name>
    <name type="common">Oomycete</name>
    <name type="synonym">Protoachlya hypogyna</name>
    <dbReference type="NCBI Taxonomy" id="1202772"/>
    <lineage>
        <taxon>Eukaryota</taxon>
        <taxon>Sar</taxon>
        <taxon>Stramenopiles</taxon>
        <taxon>Oomycota</taxon>
        <taxon>Saprolegniomycetes</taxon>
        <taxon>Saprolegniales</taxon>
        <taxon>Achlyaceae</taxon>
        <taxon>Achlya</taxon>
    </lineage>
</organism>
<proteinExistence type="predicted"/>
<accession>A0A1V9Y673</accession>
<dbReference type="OrthoDB" id="64868at2759"/>
<sequence length="406" mass="46369">MEIALAAWVAEFADIDDVVRAMAVSRHWRKVLRAQPPYQARFRREFPSDYALLSVEKDAVALVQDWHLLYIQRAQKFVHGYHLGFDLVVAADDSLEQKVLKAEASLLRWIYVTEQAELGLSKDITDVLASTMAPERLPLAEARYWQWSLALAKPIYDQLMHPAIPAACDALEDADYRRKMDDQIALLKKLYNQAVWNAKYFKVLEKPFGDLLSSDVRQIATIVPAVVKTLKMMWSSSKYYKDGIKMGGLLGRIAMALCARVGAMLSINHLLWENDFDSSIGLVESAGMMLERWHDVYEDGATAWGPFDRHVLFDRVDEVAQWCSEVRSALVILRQIKLSMIERVQEAGEPEQIEMFEAMLGAMDQGLHDRWADVVLFHDSSRQHWLDGVDFLRAASNDLLAFVHKL</sequence>
<protein>
    <recommendedName>
        <fullName evidence="1">Dynein heavy chain tail domain-containing protein</fullName>
    </recommendedName>
</protein>
<dbReference type="Pfam" id="PF08385">
    <property type="entry name" value="DHC_N1"/>
    <property type="match status" value="1"/>
</dbReference>
<evidence type="ECO:0000313" key="3">
    <source>
        <dbReference type="Proteomes" id="UP000243579"/>
    </source>
</evidence>
<reference evidence="2 3" key="1">
    <citation type="journal article" date="2014" name="Genome Biol. Evol.">
        <title>The secreted proteins of Achlya hypogyna and Thraustotheca clavata identify the ancestral oomycete secretome and reveal gene acquisitions by horizontal gene transfer.</title>
        <authorList>
            <person name="Misner I."/>
            <person name="Blouin N."/>
            <person name="Leonard G."/>
            <person name="Richards T.A."/>
            <person name="Lane C.E."/>
        </authorList>
    </citation>
    <scope>NUCLEOTIDE SEQUENCE [LARGE SCALE GENOMIC DNA]</scope>
    <source>
        <strain evidence="2 3">ATCC 48635</strain>
    </source>
</reference>
<name>A0A1V9Y673_ACHHY</name>
<evidence type="ECO:0000313" key="2">
    <source>
        <dbReference type="EMBL" id="OQR81178.1"/>
    </source>
</evidence>
<dbReference type="Proteomes" id="UP000243579">
    <property type="component" value="Unassembled WGS sequence"/>
</dbReference>
<dbReference type="AlphaFoldDB" id="A0A1V9Y673"/>
<dbReference type="EMBL" id="JNBR01002830">
    <property type="protein sequence ID" value="OQR81178.1"/>
    <property type="molecule type" value="Genomic_DNA"/>
</dbReference>
<gene>
    <name evidence="2" type="ORF">ACHHYP_16702</name>
</gene>
<feature type="domain" description="Dynein heavy chain tail" evidence="1">
    <location>
        <begin position="122"/>
        <end position="341"/>
    </location>
</feature>
<keyword evidence="3" id="KW-1185">Reference proteome</keyword>
<evidence type="ECO:0000259" key="1">
    <source>
        <dbReference type="Pfam" id="PF08385"/>
    </source>
</evidence>
<dbReference type="InterPro" id="IPR013594">
    <property type="entry name" value="Dynein_heavy_tail"/>
</dbReference>